<dbReference type="InterPro" id="IPR056176">
    <property type="entry name" value="TPR_COPA_B"/>
</dbReference>
<dbReference type="GO" id="GO:0005634">
    <property type="term" value="C:nucleus"/>
    <property type="evidence" value="ECO:0007669"/>
    <property type="project" value="UniProtKB-SubCell"/>
</dbReference>
<evidence type="ECO:0000256" key="11">
    <source>
        <dbReference type="ARBA" id="ARBA00022737"/>
    </source>
</evidence>
<reference evidence="28" key="1">
    <citation type="submission" date="2021-06" db="EMBL/GenBank/DDBJ databases">
        <title>Candida auris outbreak in lebanese hospital.</title>
        <authorList>
            <person name="Finianos M."/>
        </authorList>
    </citation>
    <scope>NUCLEOTIDE SEQUENCE</scope>
    <source>
        <strain evidence="28">CA7LBN</strain>
    </source>
</reference>
<dbReference type="InterPro" id="IPR011990">
    <property type="entry name" value="TPR-like_helical_dom_sf"/>
</dbReference>
<proteinExistence type="inferred from homology"/>
<dbReference type="PROSITE" id="PS00678">
    <property type="entry name" value="WD_REPEATS_1"/>
    <property type="match status" value="2"/>
</dbReference>
<evidence type="ECO:0000256" key="14">
    <source>
        <dbReference type="ARBA" id="ARBA00022892"/>
    </source>
</evidence>
<dbReference type="PANTHER" id="PTHR45668">
    <property type="entry name" value="SERINE/THREONINE-PROTEIN PHOSPHATASE 5-RELATED"/>
    <property type="match status" value="1"/>
</dbReference>
<dbReference type="PRINTS" id="PR00114">
    <property type="entry name" value="STPHPHTASE"/>
</dbReference>
<dbReference type="Pfam" id="PF04053">
    <property type="entry name" value="B-prop_COPA_B_2nd"/>
    <property type="match status" value="1"/>
</dbReference>
<accession>A0A8F3AGU6</accession>
<dbReference type="FunFam" id="1.25.40.470:FF:000002">
    <property type="entry name" value="Coatomer subunit alpha"/>
    <property type="match status" value="1"/>
</dbReference>
<comment type="catalytic activity">
    <reaction evidence="21">
        <text>O-phospho-L-seryl-[protein] + H2O = L-seryl-[protein] + phosphate</text>
        <dbReference type="Rhea" id="RHEA:20629"/>
        <dbReference type="Rhea" id="RHEA-COMP:9863"/>
        <dbReference type="Rhea" id="RHEA-COMP:11604"/>
        <dbReference type="ChEBI" id="CHEBI:15377"/>
        <dbReference type="ChEBI" id="CHEBI:29999"/>
        <dbReference type="ChEBI" id="CHEBI:43474"/>
        <dbReference type="ChEBI" id="CHEBI:83421"/>
        <dbReference type="EC" id="3.1.3.16"/>
    </reaction>
    <physiologicalReaction direction="left-to-right" evidence="21">
        <dbReference type="Rhea" id="RHEA:20630"/>
    </physiologicalReaction>
</comment>
<evidence type="ECO:0000256" key="7">
    <source>
        <dbReference type="ARBA" id="ARBA00022448"/>
    </source>
</evidence>
<dbReference type="SUPFAM" id="SSF56300">
    <property type="entry name" value="Metallo-dependent phosphatases"/>
    <property type="match status" value="1"/>
</dbReference>
<comment type="cofactor">
    <cofactor evidence="2">
        <name>Mg(2+)</name>
        <dbReference type="ChEBI" id="CHEBI:18420"/>
    </cofactor>
</comment>
<dbReference type="SUPFAM" id="SSF50978">
    <property type="entry name" value="WD40 repeat-like"/>
    <property type="match status" value="2"/>
</dbReference>
<evidence type="ECO:0000256" key="18">
    <source>
        <dbReference type="ARBA" id="ARBA00023136"/>
    </source>
</evidence>
<dbReference type="Gene3D" id="3.60.21.10">
    <property type="match status" value="1"/>
</dbReference>
<evidence type="ECO:0000256" key="12">
    <source>
        <dbReference type="ARBA" id="ARBA00022801"/>
    </source>
</evidence>
<dbReference type="InterPro" id="IPR019734">
    <property type="entry name" value="TPR_rpt"/>
</dbReference>
<evidence type="ECO:0000256" key="26">
    <source>
        <dbReference type="SAM" id="MobiDB-lite"/>
    </source>
</evidence>
<evidence type="ECO:0000256" key="15">
    <source>
        <dbReference type="ARBA" id="ARBA00022912"/>
    </source>
</evidence>
<comment type="cofactor">
    <cofactor evidence="1">
        <name>Mn(2+)</name>
        <dbReference type="ChEBI" id="CHEBI:29035"/>
    </cofactor>
</comment>
<dbReference type="PROSITE" id="PS50005">
    <property type="entry name" value="TPR"/>
    <property type="match status" value="2"/>
</dbReference>
<keyword evidence="8" id="KW-0963">Cytoplasm</keyword>
<dbReference type="InterPro" id="IPR013235">
    <property type="entry name" value="PPP_dom"/>
</dbReference>
<comment type="subcellular location">
    <subcellularLocation>
        <location evidence="5">Cytoplasm</location>
    </subcellularLocation>
    <subcellularLocation>
        <location evidence="4">Golgi apparatus membrane</location>
        <topology evidence="4">Peripheral membrane protein</topology>
        <orientation evidence="4">Cytoplasmic side</orientation>
    </subcellularLocation>
    <subcellularLocation>
        <location evidence="3">Nucleus</location>
    </subcellularLocation>
</comment>
<evidence type="ECO:0000256" key="9">
    <source>
        <dbReference type="ARBA" id="ARBA00022574"/>
    </source>
</evidence>
<dbReference type="PROSITE" id="PS50082">
    <property type="entry name" value="WD_REPEATS_2"/>
    <property type="match status" value="5"/>
</dbReference>
<keyword evidence="9 23" id="KW-0853">WD repeat</keyword>
<evidence type="ECO:0000256" key="1">
    <source>
        <dbReference type="ARBA" id="ARBA00001936"/>
    </source>
</evidence>
<dbReference type="SMART" id="SM00320">
    <property type="entry name" value="WD40"/>
    <property type="match status" value="7"/>
</dbReference>
<keyword evidence="19" id="KW-0464">Manganese</keyword>
<dbReference type="GO" id="GO:0005198">
    <property type="term" value="F:structural molecule activity"/>
    <property type="evidence" value="ECO:0007669"/>
    <property type="project" value="InterPro"/>
</dbReference>
<dbReference type="Gene3D" id="2.130.10.10">
    <property type="entry name" value="YVTN repeat-like/Quinoprotein amine dehydrogenase"/>
    <property type="match status" value="1"/>
</dbReference>
<comment type="catalytic activity">
    <reaction evidence="22">
        <text>O-phospho-L-threonyl-[protein] + H2O = L-threonyl-[protein] + phosphate</text>
        <dbReference type="Rhea" id="RHEA:47004"/>
        <dbReference type="Rhea" id="RHEA-COMP:11060"/>
        <dbReference type="Rhea" id="RHEA-COMP:11605"/>
        <dbReference type="ChEBI" id="CHEBI:15377"/>
        <dbReference type="ChEBI" id="CHEBI:30013"/>
        <dbReference type="ChEBI" id="CHEBI:43474"/>
        <dbReference type="ChEBI" id="CHEBI:61977"/>
        <dbReference type="EC" id="3.1.3.16"/>
    </reaction>
    <physiologicalReaction direction="left-to-right" evidence="22">
        <dbReference type="Rhea" id="RHEA:47005"/>
    </physiologicalReaction>
</comment>
<dbReference type="InterPro" id="IPR020472">
    <property type="entry name" value="WD40_PAC1"/>
</dbReference>
<dbReference type="SUPFAM" id="SSF48452">
    <property type="entry name" value="TPR-like"/>
    <property type="match status" value="1"/>
</dbReference>
<dbReference type="InterPro" id="IPR019775">
    <property type="entry name" value="WD40_repeat_CS"/>
</dbReference>
<dbReference type="CDD" id="cd00200">
    <property type="entry name" value="WD40"/>
    <property type="match status" value="1"/>
</dbReference>
<dbReference type="Pfam" id="PF23953">
    <property type="entry name" value="TPR_COPA_B"/>
    <property type="match status" value="1"/>
</dbReference>
<evidence type="ECO:0000256" key="3">
    <source>
        <dbReference type="ARBA" id="ARBA00004123"/>
    </source>
</evidence>
<evidence type="ECO:0000256" key="13">
    <source>
        <dbReference type="ARBA" id="ARBA00022803"/>
    </source>
</evidence>
<dbReference type="InterPro" id="IPR029052">
    <property type="entry name" value="Metallo-depent_PP-like"/>
</dbReference>
<keyword evidence="12 25" id="KW-0378">Hydrolase</keyword>
<keyword evidence="16" id="KW-0653">Protein transport</keyword>
<dbReference type="SMART" id="SM00028">
    <property type="entry name" value="TPR"/>
    <property type="match status" value="3"/>
</dbReference>
<feature type="repeat" description="WD" evidence="23">
    <location>
        <begin position="49"/>
        <end position="90"/>
    </location>
</feature>
<organism evidence="28">
    <name type="scientific">Candidozyma auris</name>
    <name type="common">Yeast</name>
    <name type="synonym">Candida auris</name>
    <dbReference type="NCBI Taxonomy" id="498019"/>
    <lineage>
        <taxon>Eukaryota</taxon>
        <taxon>Fungi</taxon>
        <taxon>Dikarya</taxon>
        <taxon>Ascomycota</taxon>
        <taxon>Saccharomycotina</taxon>
        <taxon>Pichiomycetes</taxon>
        <taxon>Metschnikowiaceae</taxon>
        <taxon>Candidozyma</taxon>
    </lineage>
</organism>
<dbReference type="FunFam" id="3.60.21.10:FF:000036">
    <property type="entry name" value="Serine/threonine protein phosphatase 5"/>
    <property type="match status" value="1"/>
</dbReference>
<evidence type="ECO:0000256" key="16">
    <source>
        <dbReference type="ARBA" id="ARBA00022927"/>
    </source>
</evidence>
<evidence type="ECO:0000256" key="8">
    <source>
        <dbReference type="ARBA" id="ARBA00022490"/>
    </source>
</evidence>
<dbReference type="InterPro" id="IPR015943">
    <property type="entry name" value="WD40/YVTN_repeat-like_dom_sf"/>
</dbReference>
<evidence type="ECO:0000256" key="6">
    <source>
        <dbReference type="ARBA" id="ARBA00008786"/>
    </source>
</evidence>
<keyword evidence="7" id="KW-0813">Transport</keyword>
<dbReference type="Gene3D" id="1.25.40.470">
    <property type="match status" value="1"/>
</dbReference>
<keyword evidence="13 24" id="KW-0802">TPR repeat</keyword>
<dbReference type="PROSITE" id="PS51808">
    <property type="entry name" value="CHCH"/>
    <property type="match status" value="1"/>
</dbReference>
<dbReference type="FunFam" id="2.130.10.10:FF:000022">
    <property type="entry name" value="Coatomer subunit alpha"/>
    <property type="match status" value="1"/>
</dbReference>
<dbReference type="EMBL" id="CP076749">
    <property type="protein sequence ID" value="QWW22588.1"/>
    <property type="molecule type" value="Genomic_DNA"/>
</dbReference>
<evidence type="ECO:0000256" key="24">
    <source>
        <dbReference type="PROSITE-ProRule" id="PRU00339"/>
    </source>
</evidence>
<dbReference type="InterPro" id="IPR047312">
    <property type="entry name" value="Coatomer_alpha_WD-assoc_reg"/>
</dbReference>
<dbReference type="GO" id="GO:0016192">
    <property type="term" value="P:vesicle-mediated transport"/>
    <property type="evidence" value="ECO:0007669"/>
    <property type="project" value="UniProtKB-KW"/>
</dbReference>
<feature type="repeat" description="WD" evidence="23">
    <location>
        <begin position="133"/>
        <end position="174"/>
    </location>
</feature>
<dbReference type="GO" id="GO:0030126">
    <property type="term" value="C:COPI vesicle coat"/>
    <property type="evidence" value="ECO:0007669"/>
    <property type="project" value="InterPro"/>
</dbReference>
<evidence type="ECO:0000256" key="5">
    <source>
        <dbReference type="ARBA" id="ARBA00004496"/>
    </source>
</evidence>
<feature type="repeat" description="TPR" evidence="24">
    <location>
        <begin position="1227"/>
        <end position="1260"/>
    </location>
</feature>
<dbReference type="SMART" id="SM00156">
    <property type="entry name" value="PP2Ac"/>
    <property type="match status" value="1"/>
</dbReference>
<evidence type="ECO:0000256" key="19">
    <source>
        <dbReference type="ARBA" id="ARBA00023211"/>
    </source>
</evidence>
<dbReference type="Pfam" id="PF13414">
    <property type="entry name" value="TPR_11"/>
    <property type="match status" value="1"/>
</dbReference>
<evidence type="ECO:0000256" key="10">
    <source>
        <dbReference type="ARBA" id="ARBA00022723"/>
    </source>
</evidence>
<dbReference type="InterPro" id="IPR006186">
    <property type="entry name" value="Ser/Thr-sp_prot-phosphatase"/>
</dbReference>
<dbReference type="Proteomes" id="UP000825438">
    <property type="component" value="Chromosome I"/>
</dbReference>
<keyword evidence="15" id="KW-0904">Protein phosphatase</keyword>
<evidence type="ECO:0000256" key="23">
    <source>
        <dbReference type="PROSITE-ProRule" id="PRU00221"/>
    </source>
</evidence>
<dbReference type="InterPro" id="IPR010714">
    <property type="entry name" value="Coatomer_asu_C"/>
</dbReference>
<evidence type="ECO:0000313" key="28">
    <source>
        <dbReference type="EMBL" id="QWW22588.1"/>
    </source>
</evidence>
<comment type="similarity">
    <text evidence="6">Belongs to the PPP phosphatase family. PP-5 (PP-T) subfamily.</text>
</comment>
<evidence type="ECO:0000256" key="20">
    <source>
        <dbReference type="ARBA" id="ARBA00023242"/>
    </source>
</evidence>
<dbReference type="CDD" id="cd22948">
    <property type="entry name" value="Coatomer_WDAD_alpha"/>
    <property type="match status" value="1"/>
</dbReference>
<dbReference type="Pfam" id="PF00149">
    <property type="entry name" value="Metallophos"/>
    <property type="match status" value="1"/>
</dbReference>
<dbReference type="GO" id="GO:0004722">
    <property type="term" value="F:protein serine/threonine phosphatase activity"/>
    <property type="evidence" value="ECO:0007669"/>
    <property type="project" value="UniProtKB-EC"/>
</dbReference>
<keyword evidence="11" id="KW-0677">Repeat</keyword>
<dbReference type="Pfam" id="PF00400">
    <property type="entry name" value="WD40"/>
    <property type="match status" value="5"/>
</dbReference>
<dbReference type="PROSITE" id="PS00125">
    <property type="entry name" value="SER_THR_PHOSPHATASE"/>
    <property type="match status" value="1"/>
</dbReference>
<protein>
    <recommendedName>
        <fullName evidence="25">Serine/threonine-protein phosphatase</fullName>
        <ecNumber evidence="25">3.1.3.16</ecNumber>
    </recommendedName>
</protein>
<feature type="repeat" description="WD" evidence="23">
    <location>
        <begin position="91"/>
        <end position="132"/>
    </location>
</feature>
<feature type="domain" description="Serine/threonine specific protein phosphatases" evidence="27">
    <location>
        <begin position="1530"/>
        <end position="1535"/>
    </location>
</feature>
<dbReference type="Pfam" id="PF06957">
    <property type="entry name" value="COPI_C"/>
    <property type="match status" value="1"/>
</dbReference>
<evidence type="ECO:0000256" key="2">
    <source>
        <dbReference type="ARBA" id="ARBA00001946"/>
    </source>
</evidence>
<feature type="repeat" description="WD" evidence="23">
    <location>
        <begin position="209"/>
        <end position="250"/>
    </location>
</feature>
<evidence type="ECO:0000256" key="4">
    <source>
        <dbReference type="ARBA" id="ARBA00004255"/>
    </source>
</evidence>
<dbReference type="InterPro" id="IPR001680">
    <property type="entry name" value="WD40_rpt"/>
</dbReference>
<evidence type="ECO:0000256" key="22">
    <source>
        <dbReference type="ARBA" id="ARBA00048832"/>
    </source>
</evidence>
<keyword evidence="20" id="KW-0539">Nucleus</keyword>
<dbReference type="EC" id="3.1.3.16" evidence="25"/>
<dbReference type="InterPro" id="IPR051134">
    <property type="entry name" value="PPP_phosphatase"/>
</dbReference>
<feature type="region of interest" description="Disordered" evidence="26">
    <location>
        <begin position="843"/>
        <end position="863"/>
    </location>
</feature>
<keyword evidence="10" id="KW-0479">Metal-binding</keyword>
<gene>
    <name evidence="28" type="ORF">CA7LBN_001334</name>
</gene>
<dbReference type="Pfam" id="PF08321">
    <property type="entry name" value="PPP5"/>
    <property type="match status" value="1"/>
</dbReference>
<feature type="repeat" description="TPR" evidence="24">
    <location>
        <begin position="1295"/>
        <end position="1328"/>
    </location>
</feature>
<dbReference type="Gene3D" id="1.25.40.10">
    <property type="entry name" value="Tetratricopeptide repeat domain"/>
    <property type="match status" value="1"/>
</dbReference>
<sequence length="1840" mass="208920">MKMLTKFESKSSRAKGVAFHPKRPWVLVALHSSTIQLWDYRMGTLIERFEDHDGPVRSVDFHPTQPLFVSGSDDYSIKVWSLNTRKCIFTLNGHLDYLRTVSFHHDLPWILSCSDDQTIRIWNWQNRQEIACLTGHNHYVMSAQFHPTDDLIVSASLDQTVRVWDISGLRKKHSAPTSSMRSFEDQLQRRQLPQQDIFGNVNAIVKYVLEGHDKGVNWAAFHPTLPLIVSAGDDRLVKLWRMSDSKAWEVDTCRGHTGNVLCSIFHPHQDLILSVSDDKTIRVWDLNKRTPVKQFRRENDRFWLVASHPNINLFATCHDSGVMVFKLERERPAHAIFQNKLYFVNTEKQIQSYDFQRDETSMPMLSLKKIGKTWSVMRTLTYNQSDNSILVTHGEGDNGMYALVSLPKHVTGAIEPADVRSGEGNFACFISRNRFVAFVKSSKVLYVKDTNNNVTKTIQLDSSIVDVLYGGPGRVLLVKSHSIINYDVQQRKELGELSVNNVKYAAWSNDGQYLALMSKHTISIVTKDLQLITSTHETIRIKSAAWDETGVLLYSTLNHIKYTLLNGDNGIIKTLENTLYITRVNQNNVYCLNRAGRVEKITIDPTEYRFKRSLVNKNFGEVLRIIKNSNLVGQNIIAYLQKKGYPEVALQFVQDPETRFDLAVECGDMQTAEVEANKLKNNVIWERLSQEALNQGNVELVEKMYQQLQLFDRLSFLYLYKGDYEKLGKMSLIASARSNVSSLIQNTLYNNDVQSRIDAFIKADQFPLAYTLAKSSGLNEKAEEILSAAGVTEAEISLPELGRPVQLPTPNAGASDNWPIKEGNTSFFETAVLSGQVEDLSIESETPVEKDPRNGISPDFTDAAIEDEQDEDEGGWDMDDDDLNIDDDLDGFVDDVEIGEDEPVIKVEGADGEIAYWLRNNKTAAGYVAAGAFEQAASLLNKQLGVVDFTPLKKRFMEVYSSNKLYLPGIDDLPAMRDYIREDNDEDNSEKFRPHIPGYDTLEEKLSTAFKFFRANNLPEAIQTFRDIIYSIAVISVQDDEQEAKCEDILTLCREYILGLSIELERRSLDPSDVKRNLELAAYFTRAKLQNAHKVNALQVAMSESFKHKNYISASYFAGELLSIVNTGAKAEKAQKLRAKSDSISSEAVEIDYDPNAEFDICCASFTPIYKGQPSVNEALVNARYKPEYKGDICRITKITSIGSPASGLRIQRVLLRKLVGSKMAEALKFKDEGNAFLKENKLNEAIESYTKAIEIDDSNPIFFSNRAQVHIKQENYGLAIADCEAAIKADPQFMKAYYRKGVALMALLNYKEAQNNFKIVLKKLPNDKLTVENHKQCVNYLKKEAFERAIAGDEKQSIIYGLDFDGMLIEKSWEGPELKITAQKSSDKSKVAIEIEGLDLNYLKYMIDLFKKGGRLPKKHVFAIIAKVNEILRSENSMVEISLPHSQIDKSTLPKDEIILENAKKLTVVGDTHGQFYDVLNLFQKFGFVSEEHIYLFNGDFVDRGSWSCEVALYLYVLKILYPRSMFINRGNHETNDMNKTYGFTDECEVKYSRKVFDAFAESFGALPLATLINRSYLVMHGGLFSNDQVTLDDIKSINRFPSSGSSQPPREGLAMELLWTDPQPENGRSPSKRGLGIQFGPDITERFCLNNKIRKVLRSHEVRMDGYEYEHKGRLITVFSAPNYCDATGNKGAVVHFTENKDYDKSKDTGEGYRDAEDSNCPWTLNSETFDAVPHPDIKPMAYSKAGTCRTFLIYLDQPLNLSQNMSNDIDDEPDEWDQRILKTGCYEENLALQLCHADRGDWRKCLGEMEAFRKCWDLNKNNDRTKTVNKSNEETKL</sequence>
<keyword evidence="14" id="KW-0931">ER-Golgi transport</keyword>
<evidence type="ECO:0000259" key="27">
    <source>
        <dbReference type="PROSITE" id="PS00125"/>
    </source>
</evidence>
<dbReference type="GO" id="GO:0000139">
    <property type="term" value="C:Golgi membrane"/>
    <property type="evidence" value="ECO:0007669"/>
    <property type="project" value="UniProtKB-SubCell"/>
</dbReference>
<dbReference type="PRINTS" id="PR00320">
    <property type="entry name" value="GPROTEINBRPT"/>
</dbReference>
<keyword evidence="17" id="KW-0333">Golgi apparatus</keyword>
<dbReference type="InterPro" id="IPR036322">
    <property type="entry name" value="WD40_repeat_dom_sf"/>
</dbReference>
<name>A0A8F3AGU6_CANAR</name>
<dbReference type="InterPro" id="IPR006692">
    <property type="entry name" value="Beta-prop_COPA/B_2nd"/>
</dbReference>
<dbReference type="GO" id="GO:0046872">
    <property type="term" value="F:metal ion binding"/>
    <property type="evidence" value="ECO:0007669"/>
    <property type="project" value="UniProtKB-KW"/>
</dbReference>
<evidence type="ECO:0000256" key="25">
    <source>
        <dbReference type="RuleBase" id="RU004273"/>
    </source>
</evidence>
<evidence type="ECO:0000256" key="21">
    <source>
        <dbReference type="ARBA" id="ARBA00047986"/>
    </source>
</evidence>
<dbReference type="PANTHER" id="PTHR45668:SF5">
    <property type="entry name" value="SERINE_THREONINE-PROTEIN PHOSPHATASE 5"/>
    <property type="match status" value="1"/>
</dbReference>
<dbReference type="InterPro" id="IPR004843">
    <property type="entry name" value="Calcineurin-like_PHP"/>
</dbReference>
<dbReference type="PROSITE" id="PS50294">
    <property type="entry name" value="WD_REPEATS_REGION"/>
    <property type="match status" value="5"/>
</dbReference>
<feature type="repeat" description="WD" evidence="23">
    <location>
        <begin position="253"/>
        <end position="294"/>
    </location>
</feature>
<evidence type="ECO:0000256" key="17">
    <source>
        <dbReference type="ARBA" id="ARBA00023034"/>
    </source>
</evidence>
<keyword evidence="18" id="KW-0472">Membrane</keyword>
<dbReference type="GO" id="GO:0006886">
    <property type="term" value="P:intracellular protein transport"/>
    <property type="evidence" value="ECO:0007669"/>
    <property type="project" value="InterPro"/>
</dbReference>